<evidence type="ECO:0000256" key="1">
    <source>
        <dbReference type="PROSITE-ProRule" id="PRU00339"/>
    </source>
</evidence>
<keyword evidence="2" id="KW-0732">Signal</keyword>
<keyword evidence="4" id="KW-1185">Reference proteome</keyword>
<proteinExistence type="predicted"/>
<evidence type="ECO:0000313" key="4">
    <source>
        <dbReference type="Proteomes" id="UP000683507"/>
    </source>
</evidence>
<keyword evidence="1" id="KW-0802">TPR repeat</keyword>
<accession>A0A916JJD2</accession>
<feature type="signal peptide" evidence="2">
    <location>
        <begin position="1"/>
        <end position="22"/>
    </location>
</feature>
<dbReference type="SUPFAM" id="SSF48452">
    <property type="entry name" value="TPR-like"/>
    <property type="match status" value="1"/>
</dbReference>
<organism evidence="3 4">
    <name type="scientific">Parvicella tangerina</name>
    <dbReference type="NCBI Taxonomy" id="2829795"/>
    <lineage>
        <taxon>Bacteria</taxon>
        <taxon>Pseudomonadati</taxon>
        <taxon>Bacteroidota</taxon>
        <taxon>Flavobacteriia</taxon>
        <taxon>Flavobacteriales</taxon>
        <taxon>Parvicellaceae</taxon>
        <taxon>Parvicella</taxon>
    </lineage>
</organism>
<feature type="chain" id="PRO_5037586114" description="Tetratricopeptide repeat protein" evidence="2">
    <location>
        <begin position="23"/>
        <end position="170"/>
    </location>
</feature>
<evidence type="ECO:0008006" key="5">
    <source>
        <dbReference type="Google" id="ProtNLM"/>
    </source>
</evidence>
<dbReference type="KEGG" id="ptan:CRYO30217_00330"/>
<dbReference type="InterPro" id="IPR019734">
    <property type="entry name" value="TPR_rpt"/>
</dbReference>
<gene>
    <name evidence="3" type="ORF">CRYO30217_00330</name>
</gene>
<protein>
    <recommendedName>
        <fullName evidence="5">Tetratricopeptide repeat protein</fullName>
    </recommendedName>
</protein>
<evidence type="ECO:0000313" key="3">
    <source>
        <dbReference type="EMBL" id="CAG5077248.1"/>
    </source>
</evidence>
<dbReference type="EMBL" id="OU015584">
    <property type="protein sequence ID" value="CAG5077248.1"/>
    <property type="molecule type" value="Genomic_DNA"/>
</dbReference>
<reference evidence="3" key="1">
    <citation type="submission" date="2021-04" db="EMBL/GenBank/DDBJ databases">
        <authorList>
            <person name="Rodrigo-Torres L."/>
            <person name="Arahal R. D."/>
            <person name="Lucena T."/>
        </authorList>
    </citation>
    <scope>NUCLEOTIDE SEQUENCE</scope>
    <source>
        <strain evidence="3">AS29M-1</strain>
    </source>
</reference>
<dbReference type="RefSeq" id="WP_258540568.1">
    <property type="nucleotide sequence ID" value="NZ_OU015584.1"/>
</dbReference>
<sequence>MNILKTIATLLFLLGSMTPVLSQSYPHKTITEEARDAYYEQMKSYESGIEIADSLLEAYKTEPFDIALNDGSGGYIVGSGFIRNCYARLHNLKLSDTYCLEKVAEIDKIITSENQAEANKMYQKVVSKADQYFDANNFSKAVELYERALTFRPEDKAVQEKLQLAKSKLD</sequence>
<feature type="repeat" description="TPR" evidence="1">
    <location>
        <begin position="122"/>
        <end position="155"/>
    </location>
</feature>
<evidence type="ECO:0000256" key="2">
    <source>
        <dbReference type="SAM" id="SignalP"/>
    </source>
</evidence>
<dbReference type="InterPro" id="IPR011990">
    <property type="entry name" value="TPR-like_helical_dom_sf"/>
</dbReference>
<dbReference type="AlphaFoldDB" id="A0A916JJD2"/>
<name>A0A916JJD2_9FLAO</name>
<dbReference type="Gene3D" id="1.25.40.10">
    <property type="entry name" value="Tetratricopeptide repeat domain"/>
    <property type="match status" value="1"/>
</dbReference>
<dbReference type="Proteomes" id="UP000683507">
    <property type="component" value="Chromosome"/>
</dbReference>
<dbReference type="PROSITE" id="PS50005">
    <property type="entry name" value="TPR"/>
    <property type="match status" value="1"/>
</dbReference>